<organism evidence="1">
    <name type="scientific">Aplanochytrium stocchinoi</name>
    <dbReference type="NCBI Taxonomy" id="215587"/>
    <lineage>
        <taxon>Eukaryota</taxon>
        <taxon>Sar</taxon>
        <taxon>Stramenopiles</taxon>
        <taxon>Bigyra</taxon>
        <taxon>Labyrinthulomycetes</taxon>
        <taxon>Thraustochytrida</taxon>
        <taxon>Thraustochytriidae</taxon>
        <taxon>Aplanochytrium</taxon>
    </lineage>
</organism>
<evidence type="ECO:0000313" key="1">
    <source>
        <dbReference type="EMBL" id="CAE0439970.1"/>
    </source>
</evidence>
<dbReference type="InterPro" id="IPR029058">
    <property type="entry name" value="AB_hydrolase_fold"/>
</dbReference>
<dbReference type="SUPFAM" id="SSF53474">
    <property type="entry name" value="alpha/beta-Hydrolases"/>
    <property type="match status" value="1"/>
</dbReference>
<sequence>MRLVLQLALRIPVVREIGILIIIPRLGNGSCRENPAVLRASYRLLRTRLQGKGRWTTLGADQGTLSMLGHISTNRKVPVLCLWGEKDTVVPYSESTKILQVAACMRLVVHQDANHDCFANGKLHIRDYFMSNIVSFLEEPLGFDYHILNES</sequence>
<accession>A0A7S3LRF5</accession>
<proteinExistence type="predicted"/>
<reference evidence="1" key="1">
    <citation type="submission" date="2021-01" db="EMBL/GenBank/DDBJ databases">
        <authorList>
            <person name="Corre E."/>
            <person name="Pelletier E."/>
            <person name="Niang G."/>
            <person name="Scheremetjew M."/>
            <person name="Finn R."/>
            <person name="Kale V."/>
            <person name="Holt S."/>
            <person name="Cochrane G."/>
            <person name="Meng A."/>
            <person name="Brown T."/>
            <person name="Cohen L."/>
        </authorList>
    </citation>
    <scope>NUCLEOTIDE SEQUENCE</scope>
    <source>
        <strain evidence="1">GSBS06</strain>
    </source>
</reference>
<name>A0A7S3LRF5_9STRA</name>
<dbReference type="AlphaFoldDB" id="A0A7S3LRF5"/>
<dbReference type="EMBL" id="HBIN01013406">
    <property type="protein sequence ID" value="CAE0439970.1"/>
    <property type="molecule type" value="Transcribed_RNA"/>
</dbReference>
<gene>
    <name evidence="1" type="ORF">ASTO00021_LOCUS10126</name>
</gene>
<protein>
    <submittedName>
        <fullName evidence="1">Uncharacterized protein</fullName>
    </submittedName>
</protein>
<dbReference type="Gene3D" id="3.40.50.1820">
    <property type="entry name" value="alpha/beta hydrolase"/>
    <property type="match status" value="1"/>
</dbReference>